<dbReference type="EMBL" id="JACGCI010000061">
    <property type="protein sequence ID" value="KAF6749799.1"/>
    <property type="molecule type" value="Genomic_DNA"/>
</dbReference>
<dbReference type="SUPFAM" id="SSF51430">
    <property type="entry name" value="NAD(P)-linked oxidoreductase"/>
    <property type="match status" value="1"/>
</dbReference>
<gene>
    <name evidence="3" type="ORF">DFP72DRAFT_1142020</name>
</gene>
<dbReference type="PANTHER" id="PTHR43625">
    <property type="entry name" value="AFLATOXIN B1 ALDEHYDE REDUCTASE"/>
    <property type="match status" value="1"/>
</dbReference>
<name>A0A8H6HMK7_9AGAR</name>
<dbReference type="Pfam" id="PF00248">
    <property type="entry name" value="Aldo_ket_red"/>
    <property type="match status" value="1"/>
</dbReference>
<dbReference type="Proteomes" id="UP000521943">
    <property type="component" value="Unassembled WGS sequence"/>
</dbReference>
<evidence type="ECO:0000259" key="2">
    <source>
        <dbReference type="Pfam" id="PF00248"/>
    </source>
</evidence>
<reference evidence="3 4" key="1">
    <citation type="submission" date="2020-07" db="EMBL/GenBank/DDBJ databases">
        <title>Comparative genomics of pyrophilous fungi reveals a link between fire events and developmental genes.</title>
        <authorList>
            <consortium name="DOE Joint Genome Institute"/>
            <person name="Steindorff A.S."/>
            <person name="Carver A."/>
            <person name="Calhoun S."/>
            <person name="Stillman K."/>
            <person name="Liu H."/>
            <person name="Lipzen A."/>
            <person name="Pangilinan J."/>
            <person name="Labutti K."/>
            <person name="Bruns T.D."/>
            <person name="Grigoriev I.V."/>
        </authorList>
    </citation>
    <scope>NUCLEOTIDE SEQUENCE [LARGE SCALE GENOMIC DNA]</scope>
    <source>
        <strain evidence="3 4">CBS 144469</strain>
    </source>
</reference>
<dbReference type="GO" id="GO:0005737">
    <property type="term" value="C:cytoplasm"/>
    <property type="evidence" value="ECO:0007669"/>
    <property type="project" value="TreeGrafter"/>
</dbReference>
<dbReference type="PANTHER" id="PTHR43625:SF78">
    <property type="entry name" value="PYRIDOXAL REDUCTASE-RELATED"/>
    <property type="match status" value="1"/>
</dbReference>
<dbReference type="InterPro" id="IPR023210">
    <property type="entry name" value="NADP_OxRdtase_dom"/>
</dbReference>
<dbReference type="Gene3D" id="3.20.20.100">
    <property type="entry name" value="NADP-dependent oxidoreductase domain"/>
    <property type="match status" value="1"/>
</dbReference>
<proteinExistence type="predicted"/>
<dbReference type="AlphaFoldDB" id="A0A8H6HMK7"/>
<feature type="domain" description="NADP-dependent oxidoreductase" evidence="2">
    <location>
        <begin position="105"/>
        <end position="244"/>
    </location>
</feature>
<protein>
    <submittedName>
        <fullName evidence="3">NADP-dependent oxidoreductase domain-containing protein</fullName>
    </submittedName>
</protein>
<dbReference type="GO" id="GO:0016491">
    <property type="term" value="F:oxidoreductase activity"/>
    <property type="evidence" value="ECO:0007669"/>
    <property type="project" value="UniProtKB-KW"/>
</dbReference>
<evidence type="ECO:0000313" key="3">
    <source>
        <dbReference type="EMBL" id="KAF6749799.1"/>
    </source>
</evidence>
<dbReference type="InterPro" id="IPR050791">
    <property type="entry name" value="Aldo-Keto_reductase"/>
</dbReference>
<comment type="caution">
    <text evidence="3">The sequence shown here is derived from an EMBL/GenBank/DDBJ whole genome shotgun (WGS) entry which is preliminary data.</text>
</comment>
<dbReference type="InterPro" id="IPR036812">
    <property type="entry name" value="NAD(P)_OxRdtase_dom_sf"/>
</dbReference>
<accession>A0A8H6HMK7</accession>
<keyword evidence="1" id="KW-0560">Oxidoreductase</keyword>
<dbReference type="OrthoDB" id="37537at2759"/>
<keyword evidence="4" id="KW-1185">Reference proteome</keyword>
<sequence>MTLISEYPMSRAPRDACFESIKAGIDALSVGAKAFLNSGEFYARDWGTANLELLPRFFAKYSEYADRTFLSVKGAVNAKIKGPNFSMENLRASLDNIQRALGPIKEVYPVTAVEIEVSPWAYDENQKQVLEAARELGVSVIAYSPLGKGFITGQIKKAADTPEGDGRKGLTSFRDQEALKHNFAIVDALTGIAKRVGATPAQLALAWVAHLGPTARTLASRTLENLEAGDIKLSDEDFAETTRIIDEFEDVLRIQKMHYVDQDCDTLEKHEAQHIIAHGGHRSAESPRRCLGRLAYSAWALTSSRAIATICLAYCLPDVGGKTSTHTHTHTGTGYTSSYASRSLGHQVQRGRNCECSVIVGPFVFLFGEVGDEDRQPQSVCRSRAHVSSANNAFPSVTKRAILFGVQKRDPSGRWPGGAAPDGT</sequence>
<evidence type="ECO:0000313" key="4">
    <source>
        <dbReference type="Proteomes" id="UP000521943"/>
    </source>
</evidence>
<organism evidence="3 4">
    <name type="scientific">Ephemerocybe angulata</name>
    <dbReference type="NCBI Taxonomy" id="980116"/>
    <lineage>
        <taxon>Eukaryota</taxon>
        <taxon>Fungi</taxon>
        <taxon>Dikarya</taxon>
        <taxon>Basidiomycota</taxon>
        <taxon>Agaricomycotina</taxon>
        <taxon>Agaricomycetes</taxon>
        <taxon>Agaricomycetidae</taxon>
        <taxon>Agaricales</taxon>
        <taxon>Agaricineae</taxon>
        <taxon>Psathyrellaceae</taxon>
        <taxon>Ephemerocybe</taxon>
    </lineage>
</organism>
<evidence type="ECO:0000256" key="1">
    <source>
        <dbReference type="ARBA" id="ARBA00023002"/>
    </source>
</evidence>